<protein>
    <submittedName>
        <fullName evidence="4">PF07044 domain protein</fullName>
    </submittedName>
</protein>
<dbReference type="Pfam" id="PF17131">
    <property type="entry name" value="LolA_like"/>
    <property type="match status" value="1"/>
</dbReference>
<dbReference type="EMBL" id="AVQI01000055">
    <property type="protein sequence ID" value="ERK01605.1"/>
    <property type="molecule type" value="Genomic_DNA"/>
</dbReference>
<comment type="caution">
    <text evidence="4">The sequence shown here is derived from an EMBL/GenBank/DDBJ whole genome shotgun (WGS) entry which is preliminary data.</text>
</comment>
<evidence type="ECO:0000313" key="6">
    <source>
        <dbReference type="Proteomes" id="UP000016412"/>
    </source>
</evidence>
<evidence type="ECO:0000256" key="1">
    <source>
        <dbReference type="SAM" id="MobiDB-lite"/>
    </source>
</evidence>
<evidence type="ECO:0000313" key="7">
    <source>
        <dbReference type="Proteomes" id="UP000016646"/>
    </source>
</evidence>
<dbReference type="eggNOG" id="COG3026">
    <property type="taxonomic scope" value="Bacteria"/>
</dbReference>
<dbReference type="CDD" id="cd16329">
    <property type="entry name" value="LolA_like"/>
    <property type="match status" value="1"/>
</dbReference>
<feature type="domain" description="Uncharacterized protein TP-0789" evidence="3">
    <location>
        <begin position="92"/>
        <end position="272"/>
    </location>
</feature>
<dbReference type="Gene3D" id="2.50.20.10">
    <property type="entry name" value="Lipoprotein localisation LolA/LolB/LppX"/>
    <property type="match status" value="1"/>
</dbReference>
<dbReference type="AlphaFoldDB" id="U2MIX3"/>
<feature type="signal peptide" evidence="2">
    <location>
        <begin position="1"/>
        <end position="24"/>
    </location>
</feature>
<dbReference type="Proteomes" id="UP000016646">
    <property type="component" value="Unassembled WGS sequence"/>
</dbReference>
<name>U2MIX3_TRESO</name>
<evidence type="ECO:0000256" key="2">
    <source>
        <dbReference type="SAM" id="SignalP"/>
    </source>
</evidence>
<evidence type="ECO:0000259" key="3">
    <source>
        <dbReference type="Pfam" id="PF17131"/>
    </source>
</evidence>
<keyword evidence="2" id="KW-0732">Signal</keyword>
<organism evidence="4 6">
    <name type="scientific">Treponema socranskii subsp. socranskii VPI DR56BR1116 = ATCC 35536</name>
    <dbReference type="NCBI Taxonomy" id="1125725"/>
    <lineage>
        <taxon>Bacteria</taxon>
        <taxon>Pseudomonadati</taxon>
        <taxon>Spirochaetota</taxon>
        <taxon>Spirochaetia</taxon>
        <taxon>Spirochaetales</taxon>
        <taxon>Treponemataceae</taxon>
        <taxon>Treponema</taxon>
    </lineage>
</organism>
<reference evidence="6 7" key="1">
    <citation type="submission" date="2013-08" db="EMBL/GenBank/DDBJ databases">
        <authorList>
            <person name="Durkin A.S."/>
            <person name="Haft D.R."/>
            <person name="McCorrison J."/>
            <person name="Torralba M."/>
            <person name="Gillis M."/>
            <person name="Haft D.H."/>
            <person name="Methe B."/>
            <person name="Sutton G."/>
            <person name="Nelson K.E."/>
        </authorList>
    </citation>
    <scope>NUCLEOTIDE SEQUENCE [LARGE SCALE GENOMIC DNA]</scope>
    <source>
        <strain evidence="5 7">ATCC 35536</strain>
        <strain evidence="4 6">VPI DR56BR1116</strain>
    </source>
</reference>
<feature type="region of interest" description="Disordered" evidence="1">
    <location>
        <begin position="122"/>
        <end position="141"/>
    </location>
</feature>
<evidence type="ECO:0000313" key="5">
    <source>
        <dbReference type="EMBL" id="ERK01605.1"/>
    </source>
</evidence>
<dbReference type="STRING" id="1125725.HMPREF1325_0446"/>
<evidence type="ECO:0000313" key="4">
    <source>
        <dbReference type="EMBL" id="ERF60793.1"/>
    </source>
</evidence>
<feature type="compositionally biased region" description="Polar residues" evidence="1">
    <location>
        <begin position="122"/>
        <end position="134"/>
    </location>
</feature>
<dbReference type="Proteomes" id="UP000016412">
    <property type="component" value="Unassembled WGS sequence"/>
</dbReference>
<keyword evidence="7" id="KW-1185">Reference proteome</keyword>
<sequence>MKKASLIKITFAAAAFAAAGAAFAEDGRAVIEKVLNVKKPAYNHSLIKMDLIAKNGSIEESREIEEYGRHNAQTDTSDVVIIFKNSTNKGNINTRFLQMEKKNADDDKWIYLPALRNTRRVNSSEGDKSFTGTDATYDDMSTRELDDDTHELLKEEQKNGFNCYVVKSTPVNASKAQYKYRIQWIDKATYVPVYAEMYDKKDGSLLKVLTVEKLKNIGGYNIPMSNVLKNVQTGHSTRIAITQRKDANGNALDNIVLDKPIPDRVFTQSFLNTGK</sequence>
<dbReference type="PATRIC" id="fig|1125725.3.peg.1208"/>
<proteinExistence type="predicted"/>
<dbReference type="RefSeq" id="WP_021330247.1">
    <property type="nucleotide sequence ID" value="NZ_AUZJ01000033.1"/>
</dbReference>
<dbReference type="EMBL" id="AUZJ01000033">
    <property type="protein sequence ID" value="ERF60793.1"/>
    <property type="molecule type" value="Genomic_DNA"/>
</dbReference>
<gene>
    <name evidence="5" type="ORF">HMPREF0860_1179</name>
    <name evidence="4" type="ORF">HMPREF1325_0446</name>
</gene>
<dbReference type="InterPro" id="IPR033399">
    <property type="entry name" value="TP_0789-like"/>
</dbReference>
<dbReference type="OrthoDB" id="9803781at2"/>
<feature type="chain" id="PRO_5004632670" evidence="2">
    <location>
        <begin position="25"/>
        <end position="275"/>
    </location>
</feature>
<accession>U2MIX3</accession>